<evidence type="ECO:0000259" key="11">
    <source>
        <dbReference type="PROSITE" id="PS50112"/>
    </source>
</evidence>
<dbReference type="PROSITE" id="PS50110">
    <property type="entry name" value="RESPONSE_REGULATORY"/>
    <property type="match status" value="1"/>
</dbReference>
<feature type="domain" description="Response regulatory" evidence="10">
    <location>
        <begin position="903"/>
        <end position="1019"/>
    </location>
</feature>
<dbReference type="GO" id="GO:0000155">
    <property type="term" value="F:phosphorelay sensor kinase activity"/>
    <property type="evidence" value="ECO:0007669"/>
    <property type="project" value="InterPro"/>
</dbReference>
<keyword evidence="4" id="KW-0808">Transferase</keyword>
<dbReference type="PROSITE" id="PS50113">
    <property type="entry name" value="PAC"/>
    <property type="match status" value="1"/>
</dbReference>
<dbReference type="InterPro" id="IPR005467">
    <property type="entry name" value="His_kinase_dom"/>
</dbReference>
<dbReference type="Gene3D" id="3.30.450.20">
    <property type="entry name" value="PAS domain"/>
    <property type="match status" value="2"/>
</dbReference>
<comment type="caution">
    <text evidence="13">The sequence shown here is derived from an EMBL/GenBank/DDBJ whole genome shotgun (WGS) entry which is preliminary data.</text>
</comment>
<feature type="transmembrane region" description="Helical" evidence="8">
    <location>
        <begin position="6"/>
        <end position="27"/>
    </location>
</feature>
<proteinExistence type="predicted"/>
<dbReference type="Pfam" id="PF13185">
    <property type="entry name" value="GAF_2"/>
    <property type="match status" value="1"/>
</dbReference>
<dbReference type="EMBL" id="JAEMHM010000001">
    <property type="protein sequence ID" value="MBJ6723382.1"/>
    <property type="molecule type" value="Genomic_DNA"/>
</dbReference>
<dbReference type="SUPFAM" id="SSF55781">
    <property type="entry name" value="GAF domain-like"/>
    <property type="match status" value="1"/>
</dbReference>
<dbReference type="PANTHER" id="PTHR43065">
    <property type="entry name" value="SENSOR HISTIDINE KINASE"/>
    <property type="match status" value="1"/>
</dbReference>
<dbReference type="AlphaFoldDB" id="A0A8J7LXL8"/>
<dbReference type="InterPro" id="IPR000700">
    <property type="entry name" value="PAS-assoc_C"/>
</dbReference>
<dbReference type="Proteomes" id="UP000636888">
    <property type="component" value="Unassembled WGS sequence"/>
</dbReference>
<feature type="coiled-coil region" evidence="7">
    <location>
        <begin position="202"/>
        <end position="238"/>
    </location>
</feature>
<dbReference type="InterPro" id="IPR000014">
    <property type="entry name" value="PAS"/>
</dbReference>
<dbReference type="Gene3D" id="3.40.50.2300">
    <property type="match status" value="1"/>
</dbReference>
<dbReference type="SUPFAM" id="SSF52172">
    <property type="entry name" value="CheY-like"/>
    <property type="match status" value="1"/>
</dbReference>
<keyword evidence="5" id="KW-0418">Kinase</keyword>
<feature type="domain" description="PAS" evidence="11">
    <location>
        <begin position="521"/>
        <end position="565"/>
    </location>
</feature>
<feature type="domain" description="PAS" evidence="11">
    <location>
        <begin position="402"/>
        <end position="448"/>
    </location>
</feature>
<accession>A0A8J7LXL8</accession>
<evidence type="ECO:0000259" key="12">
    <source>
        <dbReference type="PROSITE" id="PS50113"/>
    </source>
</evidence>
<dbReference type="Pfam" id="PF13426">
    <property type="entry name" value="PAS_9"/>
    <property type="match status" value="2"/>
</dbReference>
<dbReference type="Gene3D" id="3.30.450.40">
    <property type="match status" value="1"/>
</dbReference>
<feature type="domain" description="Histidine kinase" evidence="9">
    <location>
        <begin position="659"/>
        <end position="882"/>
    </location>
</feature>
<gene>
    <name evidence="13" type="ORF">JFN93_01560</name>
</gene>
<dbReference type="PRINTS" id="PR00344">
    <property type="entry name" value="BCTRLSENSOR"/>
</dbReference>
<dbReference type="InterPro" id="IPR003018">
    <property type="entry name" value="GAF"/>
</dbReference>
<comment type="catalytic activity">
    <reaction evidence="1">
        <text>ATP + protein L-histidine = ADP + protein N-phospho-L-histidine.</text>
        <dbReference type="EC" id="2.7.13.3"/>
    </reaction>
</comment>
<dbReference type="SMART" id="SM00387">
    <property type="entry name" value="HATPase_c"/>
    <property type="match status" value="1"/>
</dbReference>
<keyword evidence="8" id="KW-1133">Transmembrane helix</keyword>
<dbReference type="InterPro" id="IPR011006">
    <property type="entry name" value="CheY-like_superfamily"/>
</dbReference>
<dbReference type="NCBIfam" id="TIGR00229">
    <property type="entry name" value="sensory_box"/>
    <property type="match status" value="2"/>
</dbReference>
<name>A0A8J7LXL8_9BACT</name>
<dbReference type="PROSITE" id="PS50112">
    <property type="entry name" value="PAS"/>
    <property type="match status" value="2"/>
</dbReference>
<dbReference type="Pfam" id="PF02518">
    <property type="entry name" value="HATPase_c"/>
    <property type="match status" value="1"/>
</dbReference>
<dbReference type="SUPFAM" id="SSF55785">
    <property type="entry name" value="PYP-like sensor domain (PAS domain)"/>
    <property type="match status" value="2"/>
</dbReference>
<dbReference type="CDD" id="cd00156">
    <property type="entry name" value="REC"/>
    <property type="match status" value="1"/>
</dbReference>
<dbReference type="Pfam" id="PF00072">
    <property type="entry name" value="Response_reg"/>
    <property type="match status" value="1"/>
</dbReference>
<dbReference type="SMART" id="SM00091">
    <property type="entry name" value="PAS"/>
    <property type="match status" value="2"/>
</dbReference>
<dbReference type="RefSeq" id="WP_199382213.1">
    <property type="nucleotide sequence ID" value="NZ_JAEMHM010000001.1"/>
</dbReference>
<sequence>MAEMSLATVFAVCGVVSALISLFYLLVFRSRRTGNSGTFCICLALANACYGLRAVCQLRAADHPLLSATSDLLYLGWIWGIWKGVDALTRRESRDPSCLVIPALAAWIVFARSSHIPFPWLSLPQHSTGALALYASGLALWQTGKASGNRGFSALSVMLWLQGISTISYPFTRNTWWAPYGFTTYVILATGIGMGLIVALLLEEEEGLLREMEARRRAEEAQRRLNRELRAVSACRQTLARAVDETALLQEICRIVCEQAGYLTAWVGYRQPGEPLHVVPEAWFGATRGFLDRLVAVGEGKEGWPAVAAVRTGKTLCLQKLDEVARYPRWREEALARDYRSGIALPLLDASGAPFGVLNIFAAEPEAFTPDEVRLLEELAGDLAFGVMLLRERGERLKTERNLALMNFALDNVHEAAYLADSGGRIIHVNEESCRMLAYSREELLARSTSDLNPALAGAGWGDLWERLQRELSVTYESAHRNRAGAEIAVEINANYVVYQGVEYGLALVRDISQRKHADETLKKLSTAIEQSPVSIVITDRSGYIEFVNPKFSQVSGYAAEEVIGTTPRKFQSGKTPPETYRDLWHTIVSGEVWQGELRNRKKDGTLFTEHMTVAPIKNHAGEITHFIGVKEDVTEKKALEAQLFQAQKMEAVGQLAGGVAHDFNNILTAIIGYGNMLAFGMELDHPQYINIVQILSAAERAAELTRSLLAFSRKQVINPRPHDLNGIVQGTERFLHRVIGEDVELSTRLHPEELAVNVDQGQIEQMLMNLATNARDAMETGGKLTITTTTAVLTQEFITANGFGECGSYACIAISDTGCGIEEGTCKRIFEPFFTTKRVGKGTGLGLAIVYGIVKQHNGYITVRSDAGKGTTFSVYLPLTENRTEGPARKEPRHTPQRGTELILIADDDAQVRDMVQQVLLQFGYQVIAARDGEDAVGKFRDNCGEIGMVILDVIMPKMNGKEALEEIERIRPGSKAIFISGYTDEIIHERGILDAGLEFVPKPLNPLHLLQKVREILDAAA</sequence>
<dbReference type="InterPro" id="IPR003661">
    <property type="entry name" value="HisK_dim/P_dom"/>
</dbReference>
<dbReference type="InterPro" id="IPR004358">
    <property type="entry name" value="Sig_transdc_His_kin-like_C"/>
</dbReference>
<dbReference type="Gene3D" id="3.30.565.10">
    <property type="entry name" value="Histidine kinase-like ATPase, C-terminal domain"/>
    <property type="match status" value="1"/>
</dbReference>
<dbReference type="InterPro" id="IPR036097">
    <property type="entry name" value="HisK_dim/P_sf"/>
</dbReference>
<evidence type="ECO:0000256" key="7">
    <source>
        <dbReference type="SAM" id="Coils"/>
    </source>
</evidence>
<keyword evidence="3 6" id="KW-0597">Phosphoprotein</keyword>
<evidence type="ECO:0000256" key="3">
    <source>
        <dbReference type="ARBA" id="ARBA00022553"/>
    </source>
</evidence>
<feature type="modified residue" description="4-aspartylphosphate" evidence="6">
    <location>
        <position position="954"/>
    </location>
</feature>
<evidence type="ECO:0000256" key="4">
    <source>
        <dbReference type="ARBA" id="ARBA00022679"/>
    </source>
</evidence>
<feature type="domain" description="PAC" evidence="12">
    <location>
        <begin position="594"/>
        <end position="646"/>
    </location>
</feature>
<evidence type="ECO:0000313" key="14">
    <source>
        <dbReference type="Proteomes" id="UP000636888"/>
    </source>
</evidence>
<dbReference type="SUPFAM" id="SSF47384">
    <property type="entry name" value="Homodimeric domain of signal transducing histidine kinase"/>
    <property type="match status" value="1"/>
</dbReference>
<evidence type="ECO:0000256" key="5">
    <source>
        <dbReference type="ARBA" id="ARBA00022777"/>
    </source>
</evidence>
<evidence type="ECO:0000313" key="13">
    <source>
        <dbReference type="EMBL" id="MBJ6723382.1"/>
    </source>
</evidence>
<dbReference type="PANTHER" id="PTHR43065:SF42">
    <property type="entry name" value="TWO-COMPONENT SENSOR PPRA"/>
    <property type="match status" value="1"/>
</dbReference>
<dbReference type="CDD" id="cd00082">
    <property type="entry name" value="HisKA"/>
    <property type="match status" value="1"/>
</dbReference>
<dbReference type="SMART" id="SM00448">
    <property type="entry name" value="REC"/>
    <property type="match status" value="1"/>
</dbReference>
<dbReference type="InterPro" id="IPR029016">
    <property type="entry name" value="GAF-like_dom_sf"/>
</dbReference>
<evidence type="ECO:0000259" key="9">
    <source>
        <dbReference type="PROSITE" id="PS50109"/>
    </source>
</evidence>
<feature type="transmembrane region" description="Helical" evidence="8">
    <location>
        <begin position="177"/>
        <end position="202"/>
    </location>
</feature>
<dbReference type="EC" id="2.7.13.3" evidence="2"/>
<dbReference type="Pfam" id="PF00512">
    <property type="entry name" value="HisKA"/>
    <property type="match status" value="1"/>
</dbReference>
<dbReference type="Gene3D" id="1.10.287.130">
    <property type="match status" value="1"/>
</dbReference>
<dbReference type="InterPro" id="IPR001789">
    <property type="entry name" value="Sig_transdc_resp-reg_receiver"/>
</dbReference>
<evidence type="ECO:0000256" key="1">
    <source>
        <dbReference type="ARBA" id="ARBA00000085"/>
    </source>
</evidence>
<dbReference type="InterPro" id="IPR001610">
    <property type="entry name" value="PAC"/>
</dbReference>
<reference evidence="13" key="1">
    <citation type="submission" date="2020-12" db="EMBL/GenBank/DDBJ databases">
        <title>Geomonas sp. Red875, isolated from river sediment.</title>
        <authorList>
            <person name="Xu Z."/>
            <person name="Zhang Z."/>
            <person name="Masuda Y."/>
            <person name="Itoh H."/>
            <person name="Senoo K."/>
        </authorList>
    </citation>
    <scope>NUCLEOTIDE SEQUENCE</scope>
    <source>
        <strain evidence="13">Red875</strain>
    </source>
</reference>
<dbReference type="InterPro" id="IPR003594">
    <property type="entry name" value="HATPase_dom"/>
</dbReference>
<dbReference type="PROSITE" id="PS50109">
    <property type="entry name" value="HIS_KIN"/>
    <property type="match status" value="1"/>
</dbReference>
<dbReference type="InterPro" id="IPR035965">
    <property type="entry name" value="PAS-like_dom_sf"/>
</dbReference>
<dbReference type="CDD" id="cd00130">
    <property type="entry name" value="PAS"/>
    <property type="match status" value="2"/>
</dbReference>
<dbReference type="SUPFAM" id="SSF55874">
    <property type="entry name" value="ATPase domain of HSP90 chaperone/DNA topoisomerase II/histidine kinase"/>
    <property type="match status" value="1"/>
</dbReference>
<dbReference type="InterPro" id="IPR036890">
    <property type="entry name" value="HATPase_C_sf"/>
</dbReference>
<keyword evidence="8" id="KW-0472">Membrane</keyword>
<evidence type="ECO:0000256" key="2">
    <source>
        <dbReference type="ARBA" id="ARBA00012438"/>
    </source>
</evidence>
<evidence type="ECO:0000259" key="10">
    <source>
        <dbReference type="PROSITE" id="PS50110"/>
    </source>
</evidence>
<evidence type="ECO:0000256" key="6">
    <source>
        <dbReference type="PROSITE-ProRule" id="PRU00169"/>
    </source>
</evidence>
<keyword evidence="7" id="KW-0175">Coiled coil</keyword>
<keyword evidence="8" id="KW-0812">Transmembrane</keyword>
<evidence type="ECO:0000256" key="8">
    <source>
        <dbReference type="SAM" id="Phobius"/>
    </source>
</evidence>
<protein>
    <recommendedName>
        <fullName evidence="2">histidine kinase</fullName>
        <ecNumber evidence="2">2.7.13.3</ecNumber>
    </recommendedName>
</protein>
<dbReference type="SMART" id="SM00086">
    <property type="entry name" value="PAC"/>
    <property type="match status" value="2"/>
</dbReference>
<keyword evidence="14" id="KW-1185">Reference proteome</keyword>
<organism evidence="13 14">
    <name type="scientific">Geomesophilobacter sediminis</name>
    <dbReference type="NCBI Taxonomy" id="2798584"/>
    <lineage>
        <taxon>Bacteria</taxon>
        <taxon>Pseudomonadati</taxon>
        <taxon>Thermodesulfobacteriota</taxon>
        <taxon>Desulfuromonadia</taxon>
        <taxon>Geobacterales</taxon>
        <taxon>Geobacteraceae</taxon>
        <taxon>Geomesophilobacter</taxon>
    </lineage>
</organism>
<dbReference type="SMART" id="SM00388">
    <property type="entry name" value="HisKA"/>
    <property type="match status" value="1"/>
</dbReference>